<dbReference type="InterPro" id="IPR011701">
    <property type="entry name" value="MFS"/>
</dbReference>
<feature type="transmembrane region" description="Helical" evidence="2">
    <location>
        <begin position="284"/>
        <end position="302"/>
    </location>
</feature>
<dbReference type="PANTHER" id="PTHR23542">
    <property type="match status" value="1"/>
</dbReference>
<gene>
    <name evidence="3" type="ORF">AN218_21825</name>
</gene>
<protein>
    <submittedName>
        <fullName evidence="3">Transporter</fullName>
    </submittedName>
</protein>
<evidence type="ECO:0000256" key="2">
    <source>
        <dbReference type="SAM" id="Phobius"/>
    </source>
</evidence>
<feature type="transmembrane region" description="Helical" evidence="2">
    <location>
        <begin position="177"/>
        <end position="197"/>
    </location>
</feature>
<feature type="transmembrane region" description="Helical" evidence="2">
    <location>
        <begin position="250"/>
        <end position="272"/>
    </location>
</feature>
<feature type="transmembrane region" description="Helical" evidence="2">
    <location>
        <begin position="218"/>
        <end position="244"/>
    </location>
</feature>
<dbReference type="SUPFAM" id="SSF103473">
    <property type="entry name" value="MFS general substrate transporter"/>
    <property type="match status" value="1"/>
</dbReference>
<dbReference type="PATRIC" id="fig|518642.10.peg.5483"/>
<feature type="transmembrane region" description="Helical" evidence="2">
    <location>
        <begin position="345"/>
        <end position="367"/>
    </location>
</feature>
<feature type="region of interest" description="Disordered" evidence="1">
    <location>
        <begin position="406"/>
        <end position="428"/>
    </location>
</feature>
<dbReference type="InterPro" id="IPR036259">
    <property type="entry name" value="MFS_trans_sf"/>
</dbReference>
<feature type="transmembrane region" description="Helical" evidence="2">
    <location>
        <begin position="308"/>
        <end position="333"/>
    </location>
</feature>
<feature type="transmembrane region" description="Helical" evidence="2">
    <location>
        <begin position="379"/>
        <end position="400"/>
    </location>
</feature>
<feature type="transmembrane region" description="Helical" evidence="2">
    <location>
        <begin position="46"/>
        <end position="67"/>
    </location>
</feature>
<name>A0A1E7KZW8_9ACTN</name>
<evidence type="ECO:0000313" key="3">
    <source>
        <dbReference type="EMBL" id="OEV09476.1"/>
    </source>
</evidence>
<proteinExistence type="predicted"/>
<feature type="transmembrane region" description="Helical" evidence="2">
    <location>
        <begin position="79"/>
        <end position="102"/>
    </location>
</feature>
<dbReference type="EMBL" id="LJGW01000369">
    <property type="protein sequence ID" value="OEV09476.1"/>
    <property type="molecule type" value="Genomic_DNA"/>
</dbReference>
<organism evidence="3 4">
    <name type="scientific">Streptomyces nanshensis</name>
    <dbReference type="NCBI Taxonomy" id="518642"/>
    <lineage>
        <taxon>Bacteria</taxon>
        <taxon>Bacillati</taxon>
        <taxon>Actinomycetota</taxon>
        <taxon>Actinomycetes</taxon>
        <taxon>Kitasatosporales</taxon>
        <taxon>Streptomycetaceae</taxon>
        <taxon>Streptomyces</taxon>
    </lineage>
</organism>
<keyword evidence="2" id="KW-0472">Membrane</keyword>
<keyword evidence="4" id="KW-1185">Reference proteome</keyword>
<evidence type="ECO:0000313" key="4">
    <source>
        <dbReference type="Proteomes" id="UP000176005"/>
    </source>
</evidence>
<accession>A0A1E7KZW8</accession>
<reference evidence="3 4" key="1">
    <citation type="journal article" date="2016" name="Front. Microbiol.">
        <title>Comparative Genomics Analysis of Streptomyces Species Reveals Their Adaptation to the Marine Environment and Their Diversity at the Genomic Level.</title>
        <authorList>
            <person name="Tian X."/>
            <person name="Zhang Z."/>
            <person name="Yang T."/>
            <person name="Chen M."/>
            <person name="Li J."/>
            <person name="Chen F."/>
            <person name="Yang J."/>
            <person name="Li W."/>
            <person name="Zhang B."/>
            <person name="Zhang Z."/>
            <person name="Wu J."/>
            <person name="Zhang C."/>
            <person name="Long L."/>
            <person name="Xiao J."/>
        </authorList>
    </citation>
    <scope>NUCLEOTIDE SEQUENCE [LARGE SCALE GENOMIC DNA]</scope>
    <source>
        <strain evidence="3 4">SCSIO 10429</strain>
    </source>
</reference>
<keyword evidence="2" id="KW-0812">Transmembrane</keyword>
<evidence type="ECO:0000256" key="1">
    <source>
        <dbReference type="SAM" id="MobiDB-lite"/>
    </source>
</evidence>
<dbReference type="Gene3D" id="1.20.1250.20">
    <property type="entry name" value="MFS general substrate transporter like domains"/>
    <property type="match status" value="1"/>
</dbReference>
<dbReference type="GO" id="GO:0022857">
    <property type="term" value="F:transmembrane transporter activity"/>
    <property type="evidence" value="ECO:0007669"/>
    <property type="project" value="InterPro"/>
</dbReference>
<keyword evidence="2" id="KW-1133">Transmembrane helix</keyword>
<dbReference type="AlphaFoldDB" id="A0A1E7KZW8"/>
<feature type="transmembrane region" description="Helical" evidence="2">
    <location>
        <begin position="22"/>
        <end position="40"/>
    </location>
</feature>
<dbReference type="Pfam" id="PF07690">
    <property type="entry name" value="MFS_1"/>
    <property type="match status" value="1"/>
</dbReference>
<dbReference type="PANTHER" id="PTHR23542:SF1">
    <property type="entry name" value="MAJOR FACILITATOR SUPERFAMILY (MFS) PROFILE DOMAIN-CONTAINING PROTEIN"/>
    <property type="match status" value="1"/>
</dbReference>
<comment type="caution">
    <text evidence="3">The sequence shown here is derived from an EMBL/GenBank/DDBJ whole genome shotgun (WGS) entry which is preliminary data.</text>
</comment>
<sequence length="428" mass="43512">MLAPYVRLFATPGTRAFTVGNLLARLPIGIFTVSAVVMIATTRGSYALAGAVSATGLVAVAVVGPLTARLIDRYGQARIALPATLVAVAGALSLAACVRFGAPDWTLFASHAVMATTPNTGGMSRARWAHLFRTDSAEDTAARHTANSFEQAADELCFMSGPPLAALLCTQLFPESGTLTGAVLLLTGMLIFTGQRGTEPPVARRTADRAAPSLKLRALLPLLVSFLCVGCVFGSLEVATIAFADVRGQQAAAGLVLACQATGSAMAGLYLGTVRPPSGPVARRFARCAGAMALLALLPLGAATTGSLAVLAVALLIAGMGTAPTMVTGMTLIQRTVPAARLNEGMTWQVTALLGGVASGSAVGGWAADHLPAVTGFTVPPAAAGLAAATAFAVVVRSVWLGRRTKGRTQGRAEEPGKARRAAVPSGE</sequence>
<dbReference type="Proteomes" id="UP000176005">
    <property type="component" value="Unassembled WGS sequence"/>
</dbReference>